<feature type="transmembrane region" description="Helical" evidence="1">
    <location>
        <begin position="44"/>
        <end position="63"/>
    </location>
</feature>
<evidence type="ECO:0008006" key="4">
    <source>
        <dbReference type="Google" id="ProtNLM"/>
    </source>
</evidence>
<proteinExistence type="predicted"/>
<evidence type="ECO:0000313" key="2">
    <source>
        <dbReference type="EMBL" id="SHI60318.1"/>
    </source>
</evidence>
<reference evidence="2 3" key="1">
    <citation type="submission" date="2016-11" db="EMBL/GenBank/DDBJ databases">
        <authorList>
            <person name="Jaros S."/>
            <person name="Januszkiewicz K."/>
            <person name="Wedrychowicz H."/>
        </authorList>
    </citation>
    <scope>NUCLEOTIDE SEQUENCE [LARGE SCALE GENOMIC DNA]</scope>
    <source>
        <strain evidence="2 3">DSM 100565</strain>
    </source>
</reference>
<sequence length="65" mass="6673">MGTVLWALGLVLIVEGLVVALAPSRVEDLLAALRALPVEARRLIGFLALTLGALLLALGRSLGVG</sequence>
<dbReference type="Proteomes" id="UP000184292">
    <property type="component" value="Unassembled WGS sequence"/>
</dbReference>
<name>A0A1M6CHY6_9RHOB</name>
<dbReference type="STRING" id="1447782.SAMN05444417_1189"/>
<accession>A0A1M6CHY6</accession>
<keyword evidence="3" id="KW-1185">Reference proteome</keyword>
<gene>
    <name evidence="2" type="ORF">SAMN05444417_1189</name>
</gene>
<keyword evidence="1" id="KW-0472">Membrane</keyword>
<organism evidence="2 3">
    <name type="scientific">Wenxinia saemankumensis</name>
    <dbReference type="NCBI Taxonomy" id="1447782"/>
    <lineage>
        <taxon>Bacteria</taxon>
        <taxon>Pseudomonadati</taxon>
        <taxon>Pseudomonadota</taxon>
        <taxon>Alphaproteobacteria</taxon>
        <taxon>Rhodobacterales</taxon>
        <taxon>Roseobacteraceae</taxon>
        <taxon>Wenxinia</taxon>
    </lineage>
</organism>
<dbReference type="Pfam" id="PF09838">
    <property type="entry name" value="DUF2065"/>
    <property type="match status" value="1"/>
</dbReference>
<dbReference type="InterPro" id="IPR019201">
    <property type="entry name" value="DUF2065"/>
</dbReference>
<dbReference type="EMBL" id="FQYO01000002">
    <property type="protein sequence ID" value="SHI60318.1"/>
    <property type="molecule type" value="Genomic_DNA"/>
</dbReference>
<evidence type="ECO:0000313" key="3">
    <source>
        <dbReference type="Proteomes" id="UP000184292"/>
    </source>
</evidence>
<evidence type="ECO:0000256" key="1">
    <source>
        <dbReference type="SAM" id="Phobius"/>
    </source>
</evidence>
<dbReference type="AlphaFoldDB" id="A0A1M6CHY6"/>
<keyword evidence="1" id="KW-1133">Transmembrane helix</keyword>
<protein>
    <recommendedName>
        <fullName evidence="4">DUF2065 domain-containing protein</fullName>
    </recommendedName>
</protein>
<dbReference type="RefSeq" id="WP_073326887.1">
    <property type="nucleotide sequence ID" value="NZ_FQYO01000002.1"/>
</dbReference>
<keyword evidence="1" id="KW-0812">Transmembrane</keyword>